<feature type="non-terminal residue" evidence="1">
    <location>
        <position position="282"/>
    </location>
</feature>
<evidence type="ECO:0000313" key="1">
    <source>
        <dbReference type="EMBL" id="KAI0054768.1"/>
    </source>
</evidence>
<dbReference type="EMBL" id="MU277350">
    <property type="protein sequence ID" value="KAI0054768.1"/>
    <property type="molecule type" value="Genomic_DNA"/>
</dbReference>
<keyword evidence="2" id="KW-1185">Reference proteome</keyword>
<name>A0ACB8SEW1_9AGAM</name>
<reference evidence="1" key="2">
    <citation type="journal article" date="2022" name="New Phytol.">
        <title>Evolutionary transition to the ectomycorrhizal habit in the genomes of a hyperdiverse lineage of mushroom-forming fungi.</title>
        <authorList>
            <person name="Looney B."/>
            <person name="Miyauchi S."/>
            <person name="Morin E."/>
            <person name="Drula E."/>
            <person name="Courty P.E."/>
            <person name="Kohler A."/>
            <person name="Kuo A."/>
            <person name="LaButti K."/>
            <person name="Pangilinan J."/>
            <person name="Lipzen A."/>
            <person name="Riley R."/>
            <person name="Andreopoulos W."/>
            <person name="He G."/>
            <person name="Johnson J."/>
            <person name="Nolan M."/>
            <person name="Tritt A."/>
            <person name="Barry K.W."/>
            <person name="Grigoriev I.V."/>
            <person name="Nagy L.G."/>
            <person name="Hibbett D."/>
            <person name="Henrissat B."/>
            <person name="Matheny P.B."/>
            <person name="Labbe J."/>
            <person name="Martin F.M."/>
        </authorList>
    </citation>
    <scope>NUCLEOTIDE SEQUENCE</scope>
    <source>
        <strain evidence="1">HHB10654</strain>
    </source>
</reference>
<reference evidence="1" key="1">
    <citation type="submission" date="2021-03" db="EMBL/GenBank/DDBJ databases">
        <authorList>
            <consortium name="DOE Joint Genome Institute"/>
            <person name="Ahrendt S."/>
            <person name="Looney B.P."/>
            <person name="Miyauchi S."/>
            <person name="Morin E."/>
            <person name="Drula E."/>
            <person name="Courty P.E."/>
            <person name="Chicoki N."/>
            <person name="Fauchery L."/>
            <person name="Kohler A."/>
            <person name="Kuo A."/>
            <person name="Labutti K."/>
            <person name="Pangilinan J."/>
            <person name="Lipzen A."/>
            <person name="Riley R."/>
            <person name="Andreopoulos W."/>
            <person name="He G."/>
            <person name="Johnson J."/>
            <person name="Barry K.W."/>
            <person name="Grigoriev I.V."/>
            <person name="Nagy L."/>
            <person name="Hibbett D."/>
            <person name="Henrissat B."/>
            <person name="Matheny P.B."/>
            <person name="Labbe J."/>
            <person name="Martin F."/>
        </authorList>
    </citation>
    <scope>NUCLEOTIDE SEQUENCE</scope>
    <source>
        <strain evidence="1">HHB10654</strain>
    </source>
</reference>
<sequence>MRKKETQRPNPYDGWLSKTRRGRQNTNPRNHLRQLKERDVTKGADFDLEAALAVSLLVDDARALAGDDDNDDVSDVADNASDIADDASDIGDDGDVDENAGTVTTGVKAASQSPQPPVPDRGRACQKLAHGSKPVTLGMKRHAAPSAAPPAKRRAVASASEQGASVATKWYASPATTISPRPRPTVADEEEEAPARRATPPESRKQSHSSIRRKGRRDILKKVAGASTLPCATAKAIGKHSKPDALKAAIEISKLPVANGAFVATGGLPPTAKSYEGRIVAL</sequence>
<gene>
    <name evidence="1" type="ORF">BV25DRAFT_1843430</name>
</gene>
<proteinExistence type="predicted"/>
<organism evidence="1 2">
    <name type="scientific">Artomyces pyxidatus</name>
    <dbReference type="NCBI Taxonomy" id="48021"/>
    <lineage>
        <taxon>Eukaryota</taxon>
        <taxon>Fungi</taxon>
        <taxon>Dikarya</taxon>
        <taxon>Basidiomycota</taxon>
        <taxon>Agaricomycotina</taxon>
        <taxon>Agaricomycetes</taxon>
        <taxon>Russulales</taxon>
        <taxon>Auriscalpiaceae</taxon>
        <taxon>Artomyces</taxon>
    </lineage>
</organism>
<evidence type="ECO:0000313" key="2">
    <source>
        <dbReference type="Proteomes" id="UP000814140"/>
    </source>
</evidence>
<protein>
    <submittedName>
        <fullName evidence="1">Uncharacterized protein</fullName>
    </submittedName>
</protein>
<accession>A0ACB8SEW1</accession>
<comment type="caution">
    <text evidence="1">The sequence shown here is derived from an EMBL/GenBank/DDBJ whole genome shotgun (WGS) entry which is preliminary data.</text>
</comment>
<dbReference type="Proteomes" id="UP000814140">
    <property type="component" value="Unassembled WGS sequence"/>
</dbReference>